<dbReference type="InterPro" id="IPR003959">
    <property type="entry name" value="ATPase_AAA_core"/>
</dbReference>
<evidence type="ECO:0008006" key="7">
    <source>
        <dbReference type="Google" id="ProtNLM"/>
    </source>
</evidence>
<evidence type="ECO:0000259" key="4">
    <source>
        <dbReference type="Pfam" id="PF23232"/>
    </source>
</evidence>
<dbReference type="InterPro" id="IPR054289">
    <property type="entry name" value="DUF7025"/>
</dbReference>
<dbReference type="PANTHER" id="PTHR46411">
    <property type="entry name" value="FAMILY ATPASE, PUTATIVE-RELATED"/>
    <property type="match status" value="1"/>
</dbReference>
<evidence type="ECO:0000313" key="6">
    <source>
        <dbReference type="Proteomes" id="UP001152049"/>
    </source>
</evidence>
<organism evidence="5 6">
    <name type="scientific">Fusarium torreyae</name>
    <dbReference type="NCBI Taxonomy" id="1237075"/>
    <lineage>
        <taxon>Eukaryota</taxon>
        <taxon>Fungi</taxon>
        <taxon>Dikarya</taxon>
        <taxon>Ascomycota</taxon>
        <taxon>Pezizomycotina</taxon>
        <taxon>Sordariomycetes</taxon>
        <taxon>Hypocreomycetidae</taxon>
        <taxon>Hypocreales</taxon>
        <taxon>Nectriaceae</taxon>
        <taxon>Fusarium</taxon>
    </lineage>
</organism>
<dbReference type="GO" id="GO:0005524">
    <property type="term" value="F:ATP binding"/>
    <property type="evidence" value="ECO:0007669"/>
    <property type="project" value="InterPro"/>
</dbReference>
<keyword evidence="6" id="KW-1185">Reference proteome</keyword>
<sequence length="733" mass="85133">MNTPPESRNDNPECVQEAPRTSVANKEPWVRYRVQYRSFATDELLDQKDIQDPHDETWKTNETGVGSGPVFDIIKTIRTQEPDREHPSHAESGTEPSHLLPVALSPTYSIRIHSLAIINAVQSVVKYYPSQDLTGDSIVVQWPYAVLVHHYDDLHDFITSVKDLEPESRCDREHDVEKHLQLLFDYLDESVMPGVREEKERNSRGYGTFEWYWVSQRPGATIFVDTTNSTETRANVIHSLEGGSFANPSMDWTVRYWCLDFDGEFLGRKGKFDYLTKWDGESDLTRHSRLIEFPEQDIENDEKTVDDMSFDDDVKQRIRNGEVYWRLLKKQCQWYSGKTVDFPYNSIETNVMVDAEAYLERFPYSKPVLMGTNDLRLGSSDCTCRVCKSRHTTGQEVVYRYDDYDEKLPGKTKKLTWHQMFLCPTSIPAFIFRTRSWGEFQSPGANDEHHAYDTSENLHVRSFSEPKFNSQMIESLVMEPEKLRRLKALAQSFSRIDKDGQKLVHPPWSADFVRGKGQGLIFLLHGRPGVGKTCTAESIAEFMKKPLMVLTSSDIGTDPVEVEKNLTREFKKAKRFLRALEFYDGILFLTTNRVGTFDDAFISRIHIQLYYPDFTDNQRQQIWQTFVDKLKRDCGSYMKLDSTAKRYLKSPEIRAMKWNGREIRNAFQTAVSLAEYDAEKDDDGKILVNDDHFRAVIELSSDFKEYLDELHKKDEAQRAALKHERHDDFTKDN</sequence>
<feature type="region of interest" description="Disordered" evidence="1">
    <location>
        <begin position="48"/>
        <end position="68"/>
    </location>
</feature>
<dbReference type="AlphaFoldDB" id="A0A9W8SF73"/>
<evidence type="ECO:0000256" key="1">
    <source>
        <dbReference type="SAM" id="MobiDB-lite"/>
    </source>
</evidence>
<gene>
    <name evidence="5" type="ORF">NW762_002035</name>
</gene>
<dbReference type="Proteomes" id="UP001152049">
    <property type="component" value="Unassembled WGS sequence"/>
</dbReference>
<feature type="compositionally biased region" description="Basic and acidic residues" evidence="1">
    <location>
        <begin position="48"/>
        <end position="59"/>
    </location>
</feature>
<evidence type="ECO:0000259" key="3">
    <source>
        <dbReference type="Pfam" id="PF22942"/>
    </source>
</evidence>
<comment type="caution">
    <text evidence="5">The sequence shown here is derived from an EMBL/GenBank/DDBJ whole genome shotgun (WGS) entry which is preliminary data.</text>
</comment>
<feature type="domain" description="ATPase AAA-type core" evidence="2">
    <location>
        <begin position="523"/>
        <end position="574"/>
    </location>
</feature>
<accession>A0A9W8SF73</accession>
<dbReference type="InterPro" id="IPR027417">
    <property type="entry name" value="P-loop_NTPase"/>
</dbReference>
<evidence type="ECO:0000313" key="5">
    <source>
        <dbReference type="EMBL" id="KAJ4270356.1"/>
    </source>
</evidence>
<feature type="domain" description="DUF7025" evidence="3">
    <location>
        <begin position="199"/>
        <end position="285"/>
    </location>
</feature>
<feature type="domain" description="AAA+ ATPase lid" evidence="4">
    <location>
        <begin position="614"/>
        <end position="714"/>
    </location>
</feature>
<dbReference type="InterPro" id="IPR056599">
    <property type="entry name" value="AAA_lid_fung"/>
</dbReference>
<protein>
    <recommendedName>
        <fullName evidence="7">ATPase AAA-type core domain-containing protein</fullName>
    </recommendedName>
</protein>
<proteinExistence type="predicted"/>
<reference evidence="5" key="1">
    <citation type="submission" date="2022-09" db="EMBL/GenBank/DDBJ databases">
        <title>Fusarium specimens isolated from Avocado Roots.</title>
        <authorList>
            <person name="Stajich J."/>
            <person name="Roper C."/>
            <person name="Heimlech-Rivalta G."/>
        </authorList>
    </citation>
    <scope>NUCLEOTIDE SEQUENCE</scope>
    <source>
        <strain evidence="5">CF00136</strain>
    </source>
</reference>
<name>A0A9W8SF73_9HYPO</name>
<dbReference type="Pfam" id="PF00004">
    <property type="entry name" value="AAA"/>
    <property type="match status" value="1"/>
</dbReference>
<dbReference type="OrthoDB" id="10042665at2759"/>
<dbReference type="Gene3D" id="3.40.50.300">
    <property type="entry name" value="P-loop containing nucleotide triphosphate hydrolases"/>
    <property type="match status" value="1"/>
</dbReference>
<dbReference type="GO" id="GO:0016887">
    <property type="term" value="F:ATP hydrolysis activity"/>
    <property type="evidence" value="ECO:0007669"/>
    <property type="project" value="InterPro"/>
</dbReference>
<evidence type="ECO:0000259" key="2">
    <source>
        <dbReference type="Pfam" id="PF00004"/>
    </source>
</evidence>
<dbReference type="Pfam" id="PF23232">
    <property type="entry name" value="AAA_lid_13"/>
    <property type="match status" value="1"/>
</dbReference>
<dbReference type="SUPFAM" id="SSF52540">
    <property type="entry name" value="P-loop containing nucleoside triphosphate hydrolases"/>
    <property type="match status" value="1"/>
</dbReference>
<feature type="region of interest" description="Disordered" evidence="1">
    <location>
        <begin position="1"/>
        <end position="22"/>
    </location>
</feature>
<dbReference type="Pfam" id="PF22942">
    <property type="entry name" value="DUF7025"/>
    <property type="match status" value="1"/>
</dbReference>
<dbReference type="PANTHER" id="PTHR46411:SF4">
    <property type="entry name" value="AAA+ ATPASE DOMAIN-CONTAINING PROTEIN"/>
    <property type="match status" value="1"/>
</dbReference>
<dbReference type="EMBL" id="JAOQAZ010000002">
    <property type="protein sequence ID" value="KAJ4270356.1"/>
    <property type="molecule type" value="Genomic_DNA"/>
</dbReference>